<keyword evidence="3" id="KW-1185">Reference proteome</keyword>
<organism evidence="2 3">
    <name type="scientific">Batillaria attramentaria</name>
    <dbReference type="NCBI Taxonomy" id="370345"/>
    <lineage>
        <taxon>Eukaryota</taxon>
        <taxon>Metazoa</taxon>
        <taxon>Spiralia</taxon>
        <taxon>Lophotrochozoa</taxon>
        <taxon>Mollusca</taxon>
        <taxon>Gastropoda</taxon>
        <taxon>Caenogastropoda</taxon>
        <taxon>Sorbeoconcha</taxon>
        <taxon>Cerithioidea</taxon>
        <taxon>Batillariidae</taxon>
        <taxon>Batillaria</taxon>
    </lineage>
</organism>
<comment type="caution">
    <text evidence="2">The sequence shown here is derived from an EMBL/GenBank/DDBJ whole genome shotgun (WGS) entry which is preliminary data.</text>
</comment>
<feature type="region of interest" description="Disordered" evidence="1">
    <location>
        <begin position="97"/>
        <end position="160"/>
    </location>
</feature>
<dbReference type="Proteomes" id="UP001519460">
    <property type="component" value="Unassembled WGS sequence"/>
</dbReference>
<evidence type="ECO:0000313" key="3">
    <source>
        <dbReference type="Proteomes" id="UP001519460"/>
    </source>
</evidence>
<dbReference type="AlphaFoldDB" id="A0ABD0L2C7"/>
<gene>
    <name evidence="2" type="ORF">BaRGS_00015370</name>
</gene>
<feature type="region of interest" description="Disordered" evidence="1">
    <location>
        <begin position="173"/>
        <end position="197"/>
    </location>
</feature>
<name>A0ABD0L2C7_9CAEN</name>
<dbReference type="EMBL" id="JACVVK020000093">
    <property type="protein sequence ID" value="KAK7493470.1"/>
    <property type="molecule type" value="Genomic_DNA"/>
</dbReference>
<evidence type="ECO:0000313" key="2">
    <source>
        <dbReference type="EMBL" id="KAK7493470.1"/>
    </source>
</evidence>
<protein>
    <submittedName>
        <fullName evidence="2">Uncharacterized protein</fullName>
    </submittedName>
</protein>
<sequence length="197" mass="22126">MPHNLLQRLCLYQKNGLCAWRHEQATFLLCKISADSKSSFPTGTGGESTQKQRSAAQNERMKWRLNRRASLSPAQRVFDALSKESGEADQHMVETDFDDGSTFHTRHGKDAPLGDQPKSETDTIGKESPGHESLSDGKRPHTESVHEHLLKGGRRHLSPLKRYSAMMPEGYVREADSSAKKNLDEVLKADDKKYPPK</sequence>
<feature type="region of interest" description="Disordered" evidence="1">
    <location>
        <begin position="38"/>
        <end position="59"/>
    </location>
</feature>
<reference evidence="2 3" key="1">
    <citation type="journal article" date="2023" name="Sci. Data">
        <title>Genome assembly of the Korean intertidal mud-creeper Batillaria attramentaria.</title>
        <authorList>
            <person name="Patra A.K."/>
            <person name="Ho P.T."/>
            <person name="Jun S."/>
            <person name="Lee S.J."/>
            <person name="Kim Y."/>
            <person name="Won Y.J."/>
        </authorList>
    </citation>
    <scope>NUCLEOTIDE SEQUENCE [LARGE SCALE GENOMIC DNA]</scope>
    <source>
        <strain evidence="2">Wonlab-2016</strain>
    </source>
</reference>
<feature type="compositionally biased region" description="Polar residues" evidence="1">
    <location>
        <begin position="38"/>
        <end position="57"/>
    </location>
</feature>
<accession>A0ABD0L2C7</accession>
<proteinExistence type="predicted"/>
<evidence type="ECO:0000256" key="1">
    <source>
        <dbReference type="SAM" id="MobiDB-lite"/>
    </source>
</evidence>
<feature type="compositionally biased region" description="Basic and acidic residues" evidence="1">
    <location>
        <begin position="108"/>
        <end position="150"/>
    </location>
</feature>